<dbReference type="EMBL" id="KZ857379">
    <property type="protein sequence ID" value="RDX57255.1"/>
    <property type="molecule type" value="Genomic_DNA"/>
</dbReference>
<evidence type="ECO:0000256" key="1">
    <source>
        <dbReference type="SAM" id="MobiDB-lite"/>
    </source>
</evidence>
<reference evidence="3 4" key="1">
    <citation type="journal article" date="2018" name="Biotechnol. Biofuels">
        <title>Integrative visual omics of the white-rot fungus Polyporus brumalis exposes the biotechnological potential of its oxidative enzymes for delignifying raw plant biomass.</title>
        <authorList>
            <person name="Miyauchi S."/>
            <person name="Rancon A."/>
            <person name="Drula E."/>
            <person name="Hage H."/>
            <person name="Chaduli D."/>
            <person name="Favel A."/>
            <person name="Grisel S."/>
            <person name="Henrissat B."/>
            <person name="Herpoel-Gimbert I."/>
            <person name="Ruiz-Duenas F.J."/>
            <person name="Chevret D."/>
            <person name="Hainaut M."/>
            <person name="Lin J."/>
            <person name="Wang M."/>
            <person name="Pangilinan J."/>
            <person name="Lipzen A."/>
            <person name="Lesage-Meessen L."/>
            <person name="Navarro D."/>
            <person name="Riley R."/>
            <person name="Grigoriev I.V."/>
            <person name="Zhou S."/>
            <person name="Raouche S."/>
            <person name="Rosso M.N."/>
        </authorList>
    </citation>
    <scope>NUCLEOTIDE SEQUENCE [LARGE SCALE GENOMIC DNA]</scope>
    <source>
        <strain evidence="3 4">BRFM 1820</strain>
    </source>
</reference>
<organism evidence="3 4">
    <name type="scientific">Lentinus brumalis</name>
    <dbReference type="NCBI Taxonomy" id="2498619"/>
    <lineage>
        <taxon>Eukaryota</taxon>
        <taxon>Fungi</taxon>
        <taxon>Dikarya</taxon>
        <taxon>Basidiomycota</taxon>
        <taxon>Agaricomycotina</taxon>
        <taxon>Agaricomycetes</taxon>
        <taxon>Polyporales</taxon>
        <taxon>Polyporaceae</taxon>
        <taxon>Lentinus</taxon>
    </lineage>
</organism>
<proteinExistence type="predicted"/>
<evidence type="ECO:0000313" key="4">
    <source>
        <dbReference type="Proteomes" id="UP000256964"/>
    </source>
</evidence>
<dbReference type="STRING" id="139420.A0A371DXJ4"/>
<name>A0A371DXJ4_9APHY</name>
<gene>
    <name evidence="3" type="ORF">OH76DRAFT_1334920</name>
</gene>
<dbReference type="AlphaFoldDB" id="A0A371DXJ4"/>
<feature type="region of interest" description="Disordered" evidence="1">
    <location>
        <begin position="128"/>
        <end position="150"/>
    </location>
</feature>
<keyword evidence="2" id="KW-0732">Signal</keyword>
<evidence type="ECO:0000256" key="2">
    <source>
        <dbReference type="SAM" id="SignalP"/>
    </source>
</evidence>
<protein>
    <submittedName>
        <fullName evidence="3">Uncharacterized protein</fullName>
    </submittedName>
</protein>
<evidence type="ECO:0000313" key="3">
    <source>
        <dbReference type="EMBL" id="RDX57255.1"/>
    </source>
</evidence>
<feature type="chain" id="PRO_5016654108" evidence="2">
    <location>
        <begin position="22"/>
        <end position="150"/>
    </location>
</feature>
<keyword evidence="4" id="KW-1185">Reference proteome</keyword>
<accession>A0A371DXJ4</accession>
<feature type="signal peptide" evidence="2">
    <location>
        <begin position="1"/>
        <end position="21"/>
    </location>
</feature>
<dbReference type="Proteomes" id="UP000256964">
    <property type="component" value="Unassembled WGS sequence"/>
</dbReference>
<dbReference type="OrthoDB" id="3259746at2759"/>
<sequence>MYSTLVSVALFSTLAIQGALADFAVNTVDLVQCEPVQLTWDNVGSKSYNVALVSSANPCDDVLAEYGDHSVNHITVTPALKAGEKVLISVLGDNEDGWSGEASPSFQITVKQGKDDSCLPAALRVASSSSSSAAPSTSSTAAAASVSGTT</sequence>